<proteinExistence type="inferred from homology"/>
<dbReference type="InterPro" id="IPR001638">
    <property type="entry name" value="Solute-binding_3/MltF_N"/>
</dbReference>
<keyword evidence="6" id="KW-1185">Reference proteome</keyword>
<evidence type="ECO:0000256" key="1">
    <source>
        <dbReference type="ARBA" id="ARBA00010333"/>
    </source>
</evidence>
<evidence type="ECO:0000259" key="4">
    <source>
        <dbReference type="SMART" id="SM00062"/>
    </source>
</evidence>
<keyword evidence="2 3" id="KW-0732">Signal</keyword>
<organism evidence="5 6">
    <name type="scientific">Candidatus Seongchinamella marina</name>
    <dbReference type="NCBI Taxonomy" id="2518990"/>
    <lineage>
        <taxon>Bacteria</taxon>
        <taxon>Pseudomonadati</taxon>
        <taxon>Pseudomonadota</taxon>
        <taxon>Gammaproteobacteria</taxon>
        <taxon>Cellvibrionales</taxon>
        <taxon>Halieaceae</taxon>
        <taxon>Seongchinamella</taxon>
    </lineage>
</organism>
<sequence length="252" mass="28102">MLRSALIFVVSGLLLVTVAAQAQQPLKLMANTSPPYADQKLPDRGLALEIVEHVFAQTSVSPEISIENWSRAVEGAKLGVYNGLAAAWYSDERATDLLFSEPYLSSKLIILKRRGEPRRFTQLSQLSGARLGVRVDYAYGVDLAAVPRLTLVQENHLIQNLLNLQNGRVDFVIGDRRTIIHQLNEYMGDKLNQFSVTGIQLEPVARHVAISRSLSGHEKVILDFNKALAATREDGSHDAIVTKWDNRYRNVE</sequence>
<feature type="domain" description="Solute-binding protein family 3/N-terminal" evidence="4">
    <location>
        <begin position="25"/>
        <end position="247"/>
    </location>
</feature>
<dbReference type="Pfam" id="PF00497">
    <property type="entry name" value="SBP_bac_3"/>
    <property type="match status" value="1"/>
</dbReference>
<dbReference type="Proteomes" id="UP001143307">
    <property type="component" value="Unassembled WGS sequence"/>
</dbReference>
<evidence type="ECO:0000313" key="5">
    <source>
        <dbReference type="EMBL" id="MCX2972606.1"/>
    </source>
</evidence>
<evidence type="ECO:0000313" key="6">
    <source>
        <dbReference type="Proteomes" id="UP001143307"/>
    </source>
</evidence>
<protein>
    <submittedName>
        <fullName evidence="5">Transporter substrate-binding domain-containing protein</fullName>
    </submittedName>
</protein>
<reference evidence="5" key="1">
    <citation type="submission" date="2019-02" db="EMBL/GenBank/DDBJ databases">
        <authorList>
            <person name="Li S.-H."/>
        </authorList>
    </citation>
    <scope>NUCLEOTIDE SEQUENCE</scope>
    <source>
        <strain evidence="5">IMCC8485</strain>
    </source>
</reference>
<dbReference type="SMART" id="SM00062">
    <property type="entry name" value="PBPb"/>
    <property type="match status" value="1"/>
</dbReference>
<gene>
    <name evidence="5" type="ORF">EYC87_03265</name>
</gene>
<dbReference type="Gene3D" id="3.40.190.10">
    <property type="entry name" value="Periplasmic binding protein-like II"/>
    <property type="match status" value="2"/>
</dbReference>
<name>A0ABT3SRK3_9GAMM</name>
<dbReference type="PANTHER" id="PTHR35936:SF25">
    <property type="entry name" value="ABC TRANSPORTER SUBSTRATE-BINDING PROTEIN"/>
    <property type="match status" value="1"/>
</dbReference>
<evidence type="ECO:0000256" key="2">
    <source>
        <dbReference type="ARBA" id="ARBA00022729"/>
    </source>
</evidence>
<feature type="signal peptide" evidence="3">
    <location>
        <begin position="1"/>
        <end position="22"/>
    </location>
</feature>
<evidence type="ECO:0000256" key="3">
    <source>
        <dbReference type="SAM" id="SignalP"/>
    </source>
</evidence>
<dbReference type="SUPFAM" id="SSF53850">
    <property type="entry name" value="Periplasmic binding protein-like II"/>
    <property type="match status" value="1"/>
</dbReference>
<feature type="chain" id="PRO_5045371657" evidence="3">
    <location>
        <begin position="23"/>
        <end position="252"/>
    </location>
</feature>
<comment type="similarity">
    <text evidence="1">Belongs to the bacterial solute-binding protein 3 family.</text>
</comment>
<dbReference type="EMBL" id="SHNP01000001">
    <property type="protein sequence ID" value="MCX2972606.1"/>
    <property type="molecule type" value="Genomic_DNA"/>
</dbReference>
<dbReference type="RefSeq" id="WP_279251602.1">
    <property type="nucleotide sequence ID" value="NZ_SHNP01000001.1"/>
</dbReference>
<accession>A0ABT3SRK3</accession>
<dbReference type="PANTHER" id="PTHR35936">
    <property type="entry name" value="MEMBRANE-BOUND LYTIC MUREIN TRANSGLYCOSYLASE F"/>
    <property type="match status" value="1"/>
</dbReference>
<comment type="caution">
    <text evidence="5">The sequence shown here is derived from an EMBL/GenBank/DDBJ whole genome shotgun (WGS) entry which is preliminary data.</text>
</comment>